<dbReference type="EMBL" id="BLLF01003685">
    <property type="protein sequence ID" value="GFH27950.1"/>
    <property type="molecule type" value="Genomic_DNA"/>
</dbReference>
<reference evidence="1 2" key="1">
    <citation type="submission" date="2020-02" db="EMBL/GenBank/DDBJ databases">
        <title>Draft genome sequence of Haematococcus lacustris strain NIES-144.</title>
        <authorList>
            <person name="Morimoto D."/>
            <person name="Nakagawa S."/>
            <person name="Yoshida T."/>
            <person name="Sawayama S."/>
        </authorList>
    </citation>
    <scope>NUCLEOTIDE SEQUENCE [LARGE SCALE GENOMIC DNA]</scope>
    <source>
        <strain evidence="1 2">NIES-144</strain>
    </source>
</reference>
<accession>A0A6A0A612</accession>
<dbReference type="AlphaFoldDB" id="A0A6A0A612"/>
<gene>
    <name evidence="1" type="ORF">HaLaN_26350</name>
</gene>
<sequence>GTNTFKNLSLAVRGVLNSICGEQTRVIRLSQKGAAQLTLAQAHLQACMVGLVLPGHLADDLAGGLVLLLSQTLVMLGGPSHSWLVPDLGRLVSVHG</sequence>
<organism evidence="1 2">
    <name type="scientific">Haematococcus lacustris</name>
    <name type="common">Green alga</name>
    <name type="synonym">Haematococcus pluvialis</name>
    <dbReference type="NCBI Taxonomy" id="44745"/>
    <lineage>
        <taxon>Eukaryota</taxon>
        <taxon>Viridiplantae</taxon>
        <taxon>Chlorophyta</taxon>
        <taxon>core chlorophytes</taxon>
        <taxon>Chlorophyceae</taxon>
        <taxon>CS clade</taxon>
        <taxon>Chlamydomonadales</taxon>
        <taxon>Haematococcaceae</taxon>
        <taxon>Haematococcus</taxon>
    </lineage>
</organism>
<comment type="caution">
    <text evidence="1">The sequence shown here is derived from an EMBL/GenBank/DDBJ whole genome shotgun (WGS) entry which is preliminary data.</text>
</comment>
<protein>
    <submittedName>
        <fullName evidence="1">Uncharacterized protein</fullName>
    </submittedName>
</protein>
<evidence type="ECO:0000313" key="1">
    <source>
        <dbReference type="EMBL" id="GFH27950.1"/>
    </source>
</evidence>
<proteinExistence type="predicted"/>
<keyword evidence="2" id="KW-1185">Reference proteome</keyword>
<name>A0A6A0A612_HAELA</name>
<dbReference type="Proteomes" id="UP000485058">
    <property type="component" value="Unassembled WGS sequence"/>
</dbReference>
<feature type="non-terminal residue" evidence="1">
    <location>
        <position position="1"/>
    </location>
</feature>
<evidence type="ECO:0000313" key="2">
    <source>
        <dbReference type="Proteomes" id="UP000485058"/>
    </source>
</evidence>